<evidence type="ECO:0000313" key="3">
    <source>
        <dbReference type="Proteomes" id="UP001652432"/>
    </source>
</evidence>
<dbReference type="Gene3D" id="1.10.10.2520">
    <property type="entry name" value="Cell wall hydrolase SleB, domain 1"/>
    <property type="match status" value="1"/>
</dbReference>
<keyword evidence="3" id="KW-1185">Reference proteome</keyword>
<dbReference type="RefSeq" id="WP_118796835.1">
    <property type="nucleotide sequence ID" value="NZ_JAOQKJ010000002.1"/>
</dbReference>
<dbReference type="InterPro" id="IPR042047">
    <property type="entry name" value="SleB_dom1"/>
</dbReference>
<dbReference type="EMBL" id="JAOQKJ010000002">
    <property type="protein sequence ID" value="MCU6743532.1"/>
    <property type="molecule type" value="Genomic_DNA"/>
</dbReference>
<feature type="domain" description="Cell wall hydrolase SleB" evidence="1">
    <location>
        <begin position="98"/>
        <end position="204"/>
    </location>
</feature>
<dbReference type="Pfam" id="PF07486">
    <property type="entry name" value="Hydrolase_2"/>
    <property type="match status" value="1"/>
</dbReference>
<proteinExistence type="predicted"/>
<comment type="caution">
    <text evidence="2">The sequence shown here is derived from an EMBL/GenBank/DDBJ whole genome shotgun (WGS) entry which is preliminary data.</text>
</comment>
<name>A0ABT2T0Q7_9FIRM</name>
<dbReference type="InterPro" id="IPR011105">
    <property type="entry name" value="Cell_wall_hydrolase_SleB"/>
</dbReference>
<evidence type="ECO:0000259" key="1">
    <source>
        <dbReference type="Pfam" id="PF07486"/>
    </source>
</evidence>
<dbReference type="GO" id="GO:0016787">
    <property type="term" value="F:hydrolase activity"/>
    <property type="evidence" value="ECO:0007669"/>
    <property type="project" value="UniProtKB-KW"/>
</dbReference>
<evidence type="ECO:0000313" key="2">
    <source>
        <dbReference type="EMBL" id="MCU6743532.1"/>
    </source>
</evidence>
<keyword evidence="2" id="KW-0378">Hydrolase</keyword>
<protein>
    <submittedName>
        <fullName evidence="2">Cell wall hydrolase</fullName>
    </submittedName>
</protein>
<dbReference type="Proteomes" id="UP001652432">
    <property type="component" value="Unassembled WGS sequence"/>
</dbReference>
<accession>A0ABT2T0Q7</accession>
<gene>
    <name evidence="2" type="ORF">OCV77_03270</name>
</gene>
<organism evidence="2 3">
    <name type="scientific">Suilimivivens aceti</name>
    <dbReference type="NCBI Taxonomy" id="2981774"/>
    <lineage>
        <taxon>Bacteria</taxon>
        <taxon>Bacillati</taxon>
        <taxon>Bacillota</taxon>
        <taxon>Clostridia</taxon>
        <taxon>Lachnospirales</taxon>
        <taxon>Lachnospiraceae</taxon>
        <taxon>Suilimivivens</taxon>
    </lineage>
</organism>
<sequence length="207" mass="23519">MYKNFIIRLFLCNTLFLAGWFCVTGVRANLFAASPAFQLTSVQESRPVKEHFFGYLKRASSGQRIVDYEVMEKPEYSKLSDKDYEILLKIVQAEAGSEDEKGKMLVAGVVMNRVESNKFPDTVEEVVFQNENGVYQFSPVANGTYQSAVATEETRRAVDRVLEGEDVTEGALYFAARKYAEEGKMKWFDNCLIRLFSYGGHEFFKAG</sequence>
<reference evidence="2 3" key="1">
    <citation type="journal article" date="2021" name="ISME Commun">
        <title>Automated analysis of genomic sequences facilitates high-throughput and comprehensive description of bacteria.</title>
        <authorList>
            <person name="Hitch T.C.A."/>
        </authorList>
    </citation>
    <scope>NUCLEOTIDE SEQUENCE [LARGE SCALE GENOMIC DNA]</scope>
    <source>
        <strain evidence="2 3">Sanger_18</strain>
    </source>
</reference>